<gene>
    <name evidence="1" type="ORF">PFTANZ_03388</name>
</gene>
<dbReference type="AlphaFoldDB" id="A0A024W5I9"/>
<dbReference type="EMBL" id="KI926445">
    <property type="protein sequence ID" value="ETW35795.1"/>
    <property type="molecule type" value="Genomic_DNA"/>
</dbReference>
<protein>
    <submittedName>
        <fullName evidence="1">Uncharacterized protein</fullName>
    </submittedName>
</protein>
<reference evidence="1 2" key="1">
    <citation type="submission" date="2013-02" db="EMBL/GenBank/DDBJ databases">
        <title>The Genome Annotation of Plasmodium falciparum Tanzania (2000708).</title>
        <authorList>
            <consortium name="The Broad Institute Genome Sequencing Platform"/>
            <consortium name="The Broad Institute Genome Sequencing Center for Infectious Disease"/>
            <person name="Neafsey D."/>
            <person name="Hoffman S."/>
            <person name="Volkman S."/>
            <person name="Rosenthal P."/>
            <person name="Walker B."/>
            <person name="Young S.K."/>
            <person name="Zeng Q."/>
            <person name="Gargeya S."/>
            <person name="Fitzgerald M."/>
            <person name="Haas B."/>
            <person name="Abouelleil A."/>
            <person name="Allen A.W."/>
            <person name="Alvarado L."/>
            <person name="Arachchi H.M."/>
            <person name="Berlin A.M."/>
            <person name="Chapman S.B."/>
            <person name="Gainer-Dewar J."/>
            <person name="Goldberg J."/>
            <person name="Griggs A."/>
            <person name="Gujja S."/>
            <person name="Hansen M."/>
            <person name="Howarth C."/>
            <person name="Imamovic A."/>
            <person name="Ireland A."/>
            <person name="Larimer J."/>
            <person name="McCowan C."/>
            <person name="Murphy C."/>
            <person name="Pearson M."/>
            <person name="Poon T.W."/>
            <person name="Priest M."/>
            <person name="Roberts A."/>
            <person name="Saif S."/>
            <person name="Shea T."/>
            <person name="Sisk P."/>
            <person name="Sykes S."/>
            <person name="Wortman J."/>
            <person name="Nusbaum C."/>
            <person name="Birren B."/>
        </authorList>
    </citation>
    <scope>NUCLEOTIDE SEQUENCE [LARGE SCALE GENOMIC DNA]</scope>
    <source>
        <strain evidence="2">Tanzania (2000708)</strain>
    </source>
</reference>
<proteinExistence type="predicted"/>
<evidence type="ECO:0000313" key="1">
    <source>
        <dbReference type="EMBL" id="ETW35795.1"/>
    </source>
</evidence>
<dbReference type="Proteomes" id="UP000030708">
    <property type="component" value="Unassembled WGS sequence"/>
</dbReference>
<accession>A0A024W5I9</accession>
<name>A0A024W5I9_PLAFA</name>
<sequence>MYQGIKIIFYYFLYEHVYKERFLKYFLKHNFMQRKNTEPHENINLNICTNILKYRRGFIFPSYSSIFKCLGFT</sequence>
<reference evidence="1 2" key="2">
    <citation type="submission" date="2013-02" db="EMBL/GenBank/DDBJ databases">
        <title>The Genome Sequence of Plasmodium falciparum Tanzania (2000708).</title>
        <authorList>
            <consortium name="The Broad Institute Genome Sequencing Platform"/>
            <consortium name="The Broad Institute Genome Sequencing Center for Infectious Disease"/>
            <person name="Neafsey D."/>
            <person name="Cheeseman I."/>
            <person name="Volkman S."/>
            <person name="Adams J."/>
            <person name="Walker B."/>
            <person name="Young S.K."/>
            <person name="Zeng Q."/>
            <person name="Gargeya S."/>
            <person name="Fitzgerald M."/>
            <person name="Haas B."/>
            <person name="Abouelleil A."/>
            <person name="Alvarado L."/>
            <person name="Arachchi H.M."/>
            <person name="Berlin A.M."/>
            <person name="Chapman S.B."/>
            <person name="Dewar J."/>
            <person name="Goldberg J."/>
            <person name="Griggs A."/>
            <person name="Gujja S."/>
            <person name="Hansen M."/>
            <person name="Howarth C."/>
            <person name="Imamovic A."/>
            <person name="Larimer J."/>
            <person name="McCowan C."/>
            <person name="Murphy C."/>
            <person name="Neiman D."/>
            <person name="Pearson M."/>
            <person name="Priest M."/>
            <person name="Roberts A."/>
            <person name="Saif S."/>
            <person name="Shea T."/>
            <person name="Sisk P."/>
            <person name="Sykes S."/>
            <person name="Wortman J."/>
            <person name="Nusbaum C."/>
            <person name="Birren B."/>
        </authorList>
    </citation>
    <scope>NUCLEOTIDE SEQUENCE [LARGE SCALE GENOMIC DNA]</scope>
    <source>
        <strain evidence="2">Tanzania (2000708)</strain>
    </source>
</reference>
<evidence type="ECO:0000313" key="2">
    <source>
        <dbReference type="Proteomes" id="UP000030708"/>
    </source>
</evidence>
<organism evidence="1 2">
    <name type="scientific">Plasmodium falciparum Tanzania</name>
    <name type="common">2000708</name>
    <dbReference type="NCBI Taxonomy" id="1036725"/>
    <lineage>
        <taxon>Eukaryota</taxon>
        <taxon>Sar</taxon>
        <taxon>Alveolata</taxon>
        <taxon>Apicomplexa</taxon>
        <taxon>Aconoidasida</taxon>
        <taxon>Haemosporida</taxon>
        <taxon>Plasmodiidae</taxon>
        <taxon>Plasmodium</taxon>
        <taxon>Plasmodium (Laverania)</taxon>
    </lineage>
</organism>